<keyword evidence="2" id="KW-1185">Reference proteome</keyword>
<evidence type="ECO:0000313" key="1">
    <source>
        <dbReference type="EMBL" id="KAA1075396.1"/>
    </source>
</evidence>
<name>A0A5B0MH99_PUCGR</name>
<dbReference type="OrthoDB" id="10291181at2759"/>
<organism evidence="1 2">
    <name type="scientific">Puccinia graminis f. sp. tritici</name>
    <dbReference type="NCBI Taxonomy" id="56615"/>
    <lineage>
        <taxon>Eukaryota</taxon>
        <taxon>Fungi</taxon>
        <taxon>Dikarya</taxon>
        <taxon>Basidiomycota</taxon>
        <taxon>Pucciniomycotina</taxon>
        <taxon>Pucciniomycetes</taxon>
        <taxon>Pucciniales</taxon>
        <taxon>Pucciniaceae</taxon>
        <taxon>Puccinia</taxon>
    </lineage>
</organism>
<dbReference type="AlphaFoldDB" id="A0A5B0MH99"/>
<dbReference type="EMBL" id="VSWC01000157">
    <property type="protein sequence ID" value="KAA1075396.1"/>
    <property type="molecule type" value="Genomic_DNA"/>
</dbReference>
<reference evidence="1 2" key="1">
    <citation type="submission" date="2019-05" db="EMBL/GenBank/DDBJ databases">
        <title>Emergence of the Ug99 lineage of the wheat stem rust pathogen through somatic hybridization.</title>
        <authorList>
            <person name="Li F."/>
            <person name="Upadhyaya N.M."/>
            <person name="Sperschneider J."/>
            <person name="Matny O."/>
            <person name="Nguyen-Phuc H."/>
            <person name="Mago R."/>
            <person name="Raley C."/>
            <person name="Miller M.E."/>
            <person name="Silverstein K.A.T."/>
            <person name="Henningsen E."/>
            <person name="Hirsch C.D."/>
            <person name="Visser B."/>
            <person name="Pretorius Z.A."/>
            <person name="Steffenson B.J."/>
            <person name="Schwessinger B."/>
            <person name="Dodds P.N."/>
            <person name="Figueroa M."/>
        </authorList>
    </citation>
    <scope>NUCLEOTIDE SEQUENCE [LARGE SCALE GENOMIC DNA]</scope>
    <source>
        <strain evidence="1">21-0</strain>
    </source>
</reference>
<protein>
    <submittedName>
        <fullName evidence="1">Uncharacterized protein</fullName>
    </submittedName>
</protein>
<dbReference type="Proteomes" id="UP000324748">
    <property type="component" value="Unassembled WGS sequence"/>
</dbReference>
<gene>
    <name evidence="1" type="ORF">PGT21_034739</name>
</gene>
<evidence type="ECO:0000313" key="2">
    <source>
        <dbReference type="Proteomes" id="UP000324748"/>
    </source>
</evidence>
<proteinExistence type="predicted"/>
<sequence>MERGSLHYHLSTNNGIQPAFGRNEFSYAPAFYASSDPQQAFEHPLHNHLVGPGTNETIDPIAVLQVEVAISILHGNRSPGNEEPPFNVYRFSKYSQPNLTD</sequence>
<accession>A0A5B0MH99</accession>
<comment type="caution">
    <text evidence="1">The sequence shown here is derived from an EMBL/GenBank/DDBJ whole genome shotgun (WGS) entry which is preliminary data.</text>
</comment>